<dbReference type="SUPFAM" id="SSF52047">
    <property type="entry name" value="RNI-like"/>
    <property type="match status" value="1"/>
</dbReference>
<evidence type="ECO:0000313" key="2">
    <source>
        <dbReference type="Proteomes" id="UP000027222"/>
    </source>
</evidence>
<dbReference type="HOGENOM" id="CLU_063264_0_0_1"/>
<evidence type="ECO:0008006" key="3">
    <source>
        <dbReference type="Google" id="ProtNLM"/>
    </source>
</evidence>
<dbReference type="OrthoDB" id="3117473at2759"/>
<proteinExistence type="predicted"/>
<protein>
    <recommendedName>
        <fullName evidence="3">F-box domain-containing protein</fullName>
    </recommendedName>
</protein>
<dbReference type="AlphaFoldDB" id="A0A067TJF3"/>
<keyword evidence="2" id="KW-1185">Reference proteome</keyword>
<dbReference type="Gene3D" id="3.80.10.10">
    <property type="entry name" value="Ribonuclease Inhibitor"/>
    <property type="match status" value="1"/>
</dbReference>
<accession>A0A067TJF3</accession>
<dbReference type="EMBL" id="KL142372">
    <property type="protein sequence ID" value="KDR80034.1"/>
    <property type="molecule type" value="Genomic_DNA"/>
</dbReference>
<dbReference type="Proteomes" id="UP000027222">
    <property type="component" value="Unassembled WGS sequence"/>
</dbReference>
<evidence type="ECO:0000313" key="1">
    <source>
        <dbReference type="EMBL" id="KDR80034.1"/>
    </source>
</evidence>
<sequence length="360" mass="41031">MALLPPELLRLITEYLTSNRRALYALTLASKALRWEATRLLYSSMTATYGKLHVKFLSTIHKSPAEFAPLVRVYHLPTWHSNTGGQKDIWNLILKCLPLMVNLKELAFHKVIGSPSKIFPPLGDGCPAPFQLDKFSWTESDLSNNETYEAQALSFLETQPELTQLYWASHRDLISTLPVNACPKLKRLEGRTNAIRAIIPSRSVTELHWLNPWYRGQLEVLNLKGLRTLRAISIESYTYLRLLSATLAINPLHPLSNVEAVELCIVYVRDSSHTDFEQLPAILSSFPQLKKLVITTPKGGARYRDKYDPTSQISQLFAQLGHLKFVDFLLYPGPVYRRWVDGVLLPNLLSIDRNRILELE</sequence>
<name>A0A067TJF3_GALM3</name>
<gene>
    <name evidence="1" type="ORF">GALMADRAFT_242246</name>
</gene>
<dbReference type="InterPro" id="IPR032675">
    <property type="entry name" value="LRR_dom_sf"/>
</dbReference>
<reference evidence="2" key="1">
    <citation type="journal article" date="2014" name="Proc. Natl. Acad. Sci. U.S.A.">
        <title>Extensive sampling of basidiomycete genomes demonstrates inadequacy of the white-rot/brown-rot paradigm for wood decay fungi.</title>
        <authorList>
            <person name="Riley R."/>
            <person name="Salamov A.A."/>
            <person name="Brown D.W."/>
            <person name="Nagy L.G."/>
            <person name="Floudas D."/>
            <person name="Held B.W."/>
            <person name="Levasseur A."/>
            <person name="Lombard V."/>
            <person name="Morin E."/>
            <person name="Otillar R."/>
            <person name="Lindquist E.A."/>
            <person name="Sun H."/>
            <person name="LaButti K.M."/>
            <person name="Schmutz J."/>
            <person name="Jabbour D."/>
            <person name="Luo H."/>
            <person name="Baker S.E."/>
            <person name="Pisabarro A.G."/>
            <person name="Walton J.D."/>
            <person name="Blanchette R.A."/>
            <person name="Henrissat B."/>
            <person name="Martin F."/>
            <person name="Cullen D."/>
            <person name="Hibbett D.S."/>
            <person name="Grigoriev I.V."/>
        </authorList>
    </citation>
    <scope>NUCLEOTIDE SEQUENCE [LARGE SCALE GENOMIC DNA]</scope>
    <source>
        <strain evidence="2">CBS 339.88</strain>
    </source>
</reference>
<organism evidence="1 2">
    <name type="scientific">Galerina marginata (strain CBS 339.88)</name>
    <dbReference type="NCBI Taxonomy" id="685588"/>
    <lineage>
        <taxon>Eukaryota</taxon>
        <taxon>Fungi</taxon>
        <taxon>Dikarya</taxon>
        <taxon>Basidiomycota</taxon>
        <taxon>Agaricomycotina</taxon>
        <taxon>Agaricomycetes</taxon>
        <taxon>Agaricomycetidae</taxon>
        <taxon>Agaricales</taxon>
        <taxon>Agaricineae</taxon>
        <taxon>Strophariaceae</taxon>
        <taxon>Galerina</taxon>
    </lineage>
</organism>